<dbReference type="EMBL" id="CP025704">
    <property type="protein sequence ID" value="AUN98823.1"/>
    <property type="molecule type" value="Genomic_DNA"/>
</dbReference>
<name>A0A2K9NTH1_BACTC</name>
<dbReference type="SUPFAM" id="SSF110296">
    <property type="entry name" value="Oligoxyloglucan reducing end-specific cellobiohydrolase"/>
    <property type="match status" value="3"/>
</dbReference>
<proteinExistence type="predicted"/>
<evidence type="ECO:0000313" key="2">
    <source>
        <dbReference type="EMBL" id="AUN98823.1"/>
    </source>
</evidence>
<dbReference type="GO" id="GO:0016798">
    <property type="term" value="F:hydrolase activity, acting on glycosyl bonds"/>
    <property type="evidence" value="ECO:0007669"/>
    <property type="project" value="InterPro"/>
</dbReference>
<dbReference type="Gene3D" id="2.60.40.2810">
    <property type="match status" value="3"/>
</dbReference>
<sequence>MKKKLLTTLCLFSSVTAFAADNLVTNPGFESSLTSWTKSGSFSAVKTAQSGLYAARGGTAVGTLTQNVMSKLTIGGRYTLSFYGKLDSMGVSSMVSIRFKNSRGGILQENRMVIGSTAWKQYSTTFTVPANSTVAEIYAIKEAGASSYMYIDAFSLVSLDEATRPINTAPAVLSTQSITTNEDTPVTFSLNAGTDAEGNALTYLKVSDPASGSLSCEGGASRVCTYTPAANYNGQVTFTYKVNDGSLDSNIATGTITVNPANDLPVLPTAQSISTAANTAVSFKLNDAVDIDSTNITYSIVSKPASGAVTCTGQSCTYTPASGFSGTTSFTYKANDGVGDSNVATVTVTVTAAANRAPVLPSSQAVSTAYNTAINFSLNAGTDADGNALTYSIVSQPTNGTLSCSALSCAFTPASGFSGTTSFTYKANDGKADSNVATVTITVASAPVVVPDPDPIPAPSTGYIPLGVGGGGAMSGVSISPYSNLWFVGTDMGTLFKSTDLGKSWNAVNHFQAVFDSDLTKAVSVGFSADGVTVFHAAAGINPKRSTDAGETFTAINMGLASGEIIKYFYSDSSNANIMYAGTTKGLLRTTNKGTSWTRVNSEEAVGTFIDHNTNGKVYHATKTKVLASSDDGVTFSTYYTPSAGSVRLFAGGSDASGVTLAMSDSDGSNACSWAGKYLNDWGQTSIDQTYAACGFVWVSKNGGAFTKNAQPVGDHLKMAENDSTTIYTTGGRAWIRQYGTKVHVSKDKGQTWGLKLNQIDYDVVPYAPWSKDKIEYSAVALDVGWWDSGYESFAINQRNSAVVAGSGYFFLHSSLNTGDNWLAAFTKYADAGTPTAGKKWITRGLEVISVYKMKFHPTNSNLLYGASADIGGVVSEDHGASFRIPSHQYNSFYDYAFDPSDDLVVYSAAGSLHDFPNEWHANAVTGNGGIYKSVDRGRSWKRLTPVDTNYNRQFLSVGYDAKNDVIYGGTHETGIAVSYNDGASWAYLNTGLPAGNKIIPQIEVDPNTGNVYALLTGDAPTFSNQPYTGIYFLDVVNGSKTWKLLRGTVNYPKDADAGYKLWYYPTAFAIDWSNPSTIWMVDYENKGNWLMTGAWKTTDGGNTWNRMKQVTHATDIKIDPKNPNQVHVSGYYDLTGGWGNGGMLYTKDGGATWSKNSLPPLQRNARSVTLDPKDSSKIYYSYFGGGILYGANPAK</sequence>
<dbReference type="KEGG" id="bsto:C0V70_12065"/>
<dbReference type="SUPFAM" id="SSF49785">
    <property type="entry name" value="Galactose-binding domain-like"/>
    <property type="match status" value="1"/>
</dbReference>
<keyword evidence="1" id="KW-0378">Hydrolase</keyword>
<dbReference type="Pfam" id="PF17963">
    <property type="entry name" value="Big_9"/>
    <property type="match status" value="3"/>
</dbReference>
<dbReference type="InterPro" id="IPR015943">
    <property type="entry name" value="WD40/YVTN_repeat-like_dom_sf"/>
</dbReference>
<gene>
    <name evidence="2" type="ORF">C0V70_12065</name>
</gene>
<keyword evidence="3" id="KW-1185">Reference proteome</keyword>
<dbReference type="Gene3D" id="2.60.120.260">
    <property type="entry name" value="Galactose-binding domain-like"/>
    <property type="match status" value="1"/>
</dbReference>
<dbReference type="OrthoDB" id="9764804at2"/>
<dbReference type="InterPro" id="IPR003305">
    <property type="entry name" value="CenC_carb-bd"/>
</dbReference>
<dbReference type="Pfam" id="PF02018">
    <property type="entry name" value="CBM_4_9"/>
    <property type="match status" value="1"/>
</dbReference>
<evidence type="ECO:0000256" key="1">
    <source>
        <dbReference type="ARBA" id="ARBA00022801"/>
    </source>
</evidence>
<protein>
    <submittedName>
        <fullName evidence="2">Uncharacterized protein</fullName>
    </submittedName>
</protein>
<dbReference type="InterPro" id="IPR008979">
    <property type="entry name" value="Galactose-bd-like_sf"/>
</dbReference>
<reference evidence="2 3" key="1">
    <citation type="submission" date="2018-01" db="EMBL/GenBank/DDBJ databases">
        <title>Complete genome sequence of Bacteriovorax stolpii DSM12778.</title>
        <authorList>
            <person name="Tang B."/>
            <person name="Chang J."/>
        </authorList>
    </citation>
    <scope>NUCLEOTIDE SEQUENCE [LARGE SCALE GENOMIC DNA]</scope>
    <source>
        <strain evidence="2 3">DSM 12778</strain>
    </source>
</reference>
<dbReference type="InterPro" id="IPR052025">
    <property type="entry name" value="Xyloglucanase_GH74"/>
</dbReference>
<organism evidence="2 3">
    <name type="scientific">Bacteriovorax stolpii</name>
    <name type="common">Bdellovibrio stolpii</name>
    <dbReference type="NCBI Taxonomy" id="960"/>
    <lineage>
        <taxon>Bacteria</taxon>
        <taxon>Pseudomonadati</taxon>
        <taxon>Bdellovibrionota</taxon>
        <taxon>Bacteriovoracia</taxon>
        <taxon>Bacteriovoracales</taxon>
        <taxon>Bacteriovoracaceae</taxon>
        <taxon>Bacteriovorax</taxon>
    </lineage>
</organism>
<dbReference type="PANTHER" id="PTHR43739:SF5">
    <property type="entry name" value="EXO-ALPHA-SIALIDASE"/>
    <property type="match status" value="1"/>
</dbReference>
<dbReference type="RefSeq" id="WP_102244114.1">
    <property type="nucleotide sequence ID" value="NZ_CP025704.1"/>
</dbReference>
<accession>A0A2K9NTH1</accession>
<dbReference type="NCBIfam" id="NF012211">
    <property type="entry name" value="tand_rpt_95"/>
    <property type="match status" value="3"/>
</dbReference>
<dbReference type="Gene3D" id="2.130.10.10">
    <property type="entry name" value="YVTN repeat-like/Quinoprotein amine dehydrogenase"/>
    <property type="match status" value="4"/>
</dbReference>
<evidence type="ECO:0000313" key="3">
    <source>
        <dbReference type="Proteomes" id="UP000235584"/>
    </source>
</evidence>
<dbReference type="Proteomes" id="UP000235584">
    <property type="component" value="Chromosome"/>
</dbReference>
<dbReference type="GO" id="GO:0010411">
    <property type="term" value="P:xyloglucan metabolic process"/>
    <property type="evidence" value="ECO:0007669"/>
    <property type="project" value="TreeGrafter"/>
</dbReference>
<dbReference type="PANTHER" id="PTHR43739">
    <property type="entry name" value="XYLOGLUCANASE (EUROFUNG)"/>
    <property type="match status" value="1"/>
</dbReference>
<dbReference type="AlphaFoldDB" id="A0A2K9NTH1"/>